<dbReference type="InterPro" id="IPR049804">
    <property type="entry name" value="Choice_anch_L"/>
</dbReference>
<dbReference type="Proteomes" id="UP000294419">
    <property type="component" value="Chromosome"/>
</dbReference>
<evidence type="ECO:0000313" key="2">
    <source>
        <dbReference type="Proteomes" id="UP000294419"/>
    </source>
</evidence>
<dbReference type="Pfam" id="PF13585">
    <property type="entry name" value="CHU_C"/>
    <property type="match status" value="1"/>
</dbReference>
<protein>
    <recommendedName>
        <fullName evidence="3">Gliding motility-associated C-terminal domain-containing protein</fullName>
    </recommendedName>
</protein>
<dbReference type="RefSeq" id="WP_133439620.1">
    <property type="nucleotide sequence ID" value="NZ_CP037954.1"/>
</dbReference>
<name>A0A4V1AL13_9FLAO</name>
<proteinExistence type="predicted"/>
<dbReference type="KEGG" id="csal:NBC122_01337"/>
<organism evidence="1 2">
    <name type="scientific">Chryseobacterium salivictor</name>
    <dbReference type="NCBI Taxonomy" id="2547600"/>
    <lineage>
        <taxon>Bacteria</taxon>
        <taxon>Pseudomonadati</taxon>
        <taxon>Bacteroidota</taxon>
        <taxon>Flavobacteriia</taxon>
        <taxon>Flavobacteriales</taxon>
        <taxon>Weeksellaceae</taxon>
        <taxon>Chryseobacterium group</taxon>
        <taxon>Chryseobacterium</taxon>
    </lineage>
</organism>
<dbReference type="InterPro" id="IPR026341">
    <property type="entry name" value="T9SS_type_B"/>
</dbReference>
<gene>
    <name evidence="1" type="ORF">NBC122_01337</name>
</gene>
<dbReference type="OrthoDB" id="9765926at2"/>
<evidence type="ECO:0000313" key="1">
    <source>
        <dbReference type="EMBL" id="QBO58164.1"/>
    </source>
</evidence>
<accession>A0A4V1AL13</accession>
<dbReference type="AlphaFoldDB" id="A0A4V1AL13"/>
<dbReference type="Gene3D" id="2.60.40.10">
    <property type="entry name" value="Immunoglobulins"/>
    <property type="match status" value="1"/>
</dbReference>
<dbReference type="NCBIfam" id="TIGR04131">
    <property type="entry name" value="Bac_Flav_CTERM"/>
    <property type="match status" value="1"/>
</dbReference>
<keyword evidence="2" id="KW-1185">Reference proteome</keyword>
<sequence>MRNNYLLKYFLTFVLTISIISLNAQYISVDTQTYTPEQLVKEVFFGNQSSSCISVENVSISGWDFGNGKKSYGYFDRTGSAFEMEKGILLSTGDALTAPGPNDYIQSGNDSRWIGDRDLEDALNVSSTYNATILEFDFTATNTNRISFEYLFASEQYLVDGKGSQCNFTDGFAFLIKEAGSSDSYRNLAVIPGTNIPIKSSTVRGPGGLCAAINEQYFAQYNPYESPTNFNGQTKILNAITDIIPGVKYHLKLVIADEGNGLYDSAVFLKAGSFVGIKDLGADLVISSQTALCEGSTTQLDASITAPGATYQWYNAQGIITGATNPLYTVRDAGTYEVLIDDRGCKLKGSIKIEYAEKPIYNPNNSFCNYNEGKPIAIYLQQLNSQIISNYKSYFKVKYYRYETDAIEGNDNTIDTIQYSEDTTIYVRTESSECDTPVETINFKTPKKSAFLIDQIICPNSTTRLEVEDIFAYYKWMRENGEIIAEGDSVNSINNVGIGKYFVQLKSLNGCFLQQEVNVLHSELPQITNVEVTGNTATVFVNGGNPPYQYSLDNITFQSYNTLTNIPRGLRKVYVKDAQNCETVQKEFLILNLINVITPNADGKNDVLDYSDLSIKKDVKIEIFDRYGNQVFISQKTPYIWDGKMNGSVLPTGTYWYILNWTEPDTNLPVSYKGWILLKNRN</sequence>
<dbReference type="InterPro" id="IPR013783">
    <property type="entry name" value="Ig-like_fold"/>
</dbReference>
<evidence type="ECO:0008006" key="3">
    <source>
        <dbReference type="Google" id="ProtNLM"/>
    </source>
</evidence>
<reference evidence="1 2" key="1">
    <citation type="submission" date="2019-03" db="EMBL/GenBank/DDBJ databases">
        <authorList>
            <person name="Kim H."/>
            <person name="Yu S.-M."/>
        </authorList>
    </citation>
    <scope>NUCLEOTIDE SEQUENCE [LARGE SCALE GENOMIC DNA]</scope>
    <source>
        <strain evidence="1 2">NBC122</strain>
    </source>
</reference>
<dbReference type="NCBIfam" id="NF038133">
    <property type="entry name" value="choice_anch_L"/>
    <property type="match status" value="1"/>
</dbReference>
<dbReference type="EMBL" id="CP037954">
    <property type="protein sequence ID" value="QBO58164.1"/>
    <property type="molecule type" value="Genomic_DNA"/>
</dbReference>